<evidence type="ECO:0000259" key="1">
    <source>
        <dbReference type="Pfam" id="PF01266"/>
    </source>
</evidence>
<accession>A0A1I5DBF8</accession>
<evidence type="ECO:0000313" key="2">
    <source>
        <dbReference type="EMBL" id="SFN96530.1"/>
    </source>
</evidence>
<dbReference type="EMBL" id="FOVI01000015">
    <property type="protein sequence ID" value="SFN96530.1"/>
    <property type="molecule type" value="Genomic_DNA"/>
</dbReference>
<name>A0A1I5DBF8_9FLAO</name>
<reference evidence="3" key="1">
    <citation type="submission" date="2016-10" db="EMBL/GenBank/DDBJ databases">
        <authorList>
            <person name="Varghese N."/>
            <person name="Submissions S."/>
        </authorList>
    </citation>
    <scope>NUCLEOTIDE SEQUENCE [LARGE SCALE GENOMIC DNA]</scope>
    <source>
        <strain evidence="3">DS-12</strain>
    </source>
</reference>
<dbReference type="Pfam" id="PF01266">
    <property type="entry name" value="DAO"/>
    <property type="match status" value="1"/>
</dbReference>
<dbReference type="GO" id="GO:0005737">
    <property type="term" value="C:cytoplasm"/>
    <property type="evidence" value="ECO:0007669"/>
    <property type="project" value="TreeGrafter"/>
</dbReference>
<keyword evidence="3" id="KW-1185">Reference proteome</keyword>
<dbReference type="RefSeq" id="WP_091524022.1">
    <property type="nucleotide sequence ID" value="NZ_FOVI01000015.1"/>
</dbReference>
<evidence type="ECO:0000313" key="3">
    <source>
        <dbReference type="Proteomes" id="UP000199036"/>
    </source>
</evidence>
<dbReference type="InterPro" id="IPR036188">
    <property type="entry name" value="FAD/NAD-bd_sf"/>
</dbReference>
<dbReference type="Gene3D" id="3.50.50.60">
    <property type="entry name" value="FAD/NAD(P)-binding domain"/>
    <property type="match status" value="1"/>
</dbReference>
<organism evidence="2 3">
    <name type="scientific">Paenimyroides ummariense</name>
    <dbReference type="NCBI Taxonomy" id="913024"/>
    <lineage>
        <taxon>Bacteria</taxon>
        <taxon>Pseudomonadati</taxon>
        <taxon>Bacteroidota</taxon>
        <taxon>Flavobacteriia</taxon>
        <taxon>Flavobacteriales</taxon>
        <taxon>Flavobacteriaceae</taxon>
        <taxon>Paenimyroides</taxon>
    </lineage>
</organism>
<dbReference type="PANTHER" id="PTHR13847">
    <property type="entry name" value="SARCOSINE DEHYDROGENASE-RELATED"/>
    <property type="match status" value="1"/>
</dbReference>
<dbReference type="OrthoDB" id="571248at2"/>
<dbReference type="InterPro" id="IPR006076">
    <property type="entry name" value="FAD-dep_OxRdtase"/>
</dbReference>
<dbReference type="SUPFAM" id="SSF51905">
    <property type="entry name" value="FAD/NAD(P)-binding domain"/>
    <property type="match status" value="1"/>
</dbReference>
<dbReference type="Proteomes" id="UP000199036">
    <property type="component" value="Unassembled WGS sequence"/>
</dbReference>
<proteinExistence type="predicted"/>
<dbReference type="Gene3D" id="3.30.9.10">
    <property type="entry name" value="D-Amino Acid Oxidase, subunit A, domain 2"/>
    <property type="match status" value="1"/>
</dbReference>
<dbReference type="STRING" id="913024.SAMN05421741_11532"/>
<feature type="domain" description="FAD dependent oxidoreductase" evidence="1">
    <location>
        <begin position="31"/>
        <end position="383"/>
    </location>
</feature>
<sequence>MDLHSGMPFWVVLNPLYNYYNPLKKNIETHTVIIGSGITGALVAHTLCSLGIECIVVDKRTIGTGSTAASTAQLQYEIDVPLMDLIEKVGEKQAVDAYKCCLQSITDVENVFKSIGKNPDFERVPTYLLASDRSGKKLLQKEFNARKDAGLPVEYLEQDVVKSDLGIDAKAALYNDTSAQLDCYKGATYILDHYLQKKQLQLFSHTLIEDYVETESGYELVTEHGSKITCKNVVIAAGYEAGEFLPKKVMDLLSTFAIVSHPVDKKYIWKNNALIWETKTPYLYMRTTSDNRIIVGGEDEDFNNPDKRDKSLRKKAAILEKKFKKMFPEIPFVTDMSWAGTFSATADGLPYIGMYPNKPNMYFALGYGGNGITFSMIAAQVIGNLITGKADPRAELFGFDRSKR</sequence>
<gene>
    <name evidence="2" type="ORF">SAMN05421741_11532</name>
</gene>
<protein>
    <submittedName>
        <fullName evidence="2">Glycine/D-amino acid oxidase</fullName>
    </submittedName>
</protein>
<dbReference type="PANTHER" id="PTHR13847:SF201">
    <property type="entry name" value="PUTATIBE OXIDOREDUCTASE"/>
    <property type="match status" value="1"/>
</dbReference>
<dbReference type="AlphaFoldDB" id="A0A1I5DBF8"/>